<protein>
    <submittedName>
        <fullName evidence="1">Putative ovule protein</fullName>
    </submittedName>
</protein>
<reference evidence="1" key="1">
    <citation type="submission" date="2015-12" db="EMBL/GenBank/DDBJ databases">
        <title>Gene expression during late stages of embryo sac development: a critical building block for successful pollen-pistil interactions.</title>
        <authorList>
            <person name="Liu Y."/>
            <person name="Joly V."/>
            <person name="Sabar M."/>
            <person name="Matton D.P."/>
        </authorList>
    </citation>
    <scope>NUCLEOTIDE SEQUENCE</scope>
</reference>
<organism evidence="1">
    <name type="scientific">Solanum chacoense</name>
    <name type="common">Chaco potato</name>
    <dbReference type="NCBI Taxonomy" id="4108"/>
    <lineage>
        <taxon>Eukaryota</taxon>
        <taxon>Viridiplantae</taxon>
        <taxon>Streptophyta</taxon>
        <taxon>Embryophyta</taxon>
        <taxon>Tracheophyta</taxon>
        <taxon>Spermatophyta</taxon>
        <taxon>Magnoliopsida</taxon>
        <taxon>eudicotyledons</taxon>
        <taxon>Gunneridae</taxon>
        <taxon>Pentapetalae</taxon>
        <taxon>asterids</taxon>
        <taxon>lamiids</taxon>
        <taxon>Solanales</taxon>
        <taxon>Solanaceae</taxon>
        <taxon>Solanoideae</taxon>
        <taxon>Solaneae</taxon>
        <taxon>Solanum</taxon>
    </lineage>
</organism>
<proteinExistence type="predicted"/>
<dbReference type="AlphaFoldDB" id="A0A0V0GIF6"/>
<feature type="non-terminal residue" evidence="1">
    <location>
        <position position="1"/>
    </location>
</feature>
<sequence length="74" mass="8534">ECSGSSKLGAPRRRSWFFQLANNGDLRRKSEFLLLESSCSVMVGERWFGDEYSEGFWWFSDGFWSGCVCLCEVC</sequence>
<accession>A0A0V0GIF6</accession>
<evidence type="ECO:0000313" key="1">
    <source>
        <dbReference type="EMBL" id="JAP07024.1"/>
    </source>
</evidence>
<name>A0A0V0GIF6_SOLCH</name>
<dbReference type="EMBL" id="GEDG01039673">
    <property type="protein sequence ID" value="JAP07024.1"/>
    <property type="molecule type" value="Transcribed_RNA"/>
</dbReference>